<evidence type="ECO:0000256" key="1">
    <source>
        <dbReference type="SAM" id="MobiDB-lite"/>
    </source>
</evidence>
<accession>A0ABV7KXF7</accession>
<comment type="caution">
    <text evidence="3">The sequence shown here is derived from an EMBL/GenBank/DDBJ whole genome shotgun (WGS) entry which is preliminary data.</text>
</comment>
<reference evidence="4" key="1">
    <citation type="journal article" date="2019" name="Int. J. Syst. Evol. Microbiol.">
        <title>The Global Catalogue of Microorganisms (GCM) 10K type strain sequencing project: providing services to taxonomists for standard genome sequencing and annotation.</title>
        <authorList>
            <consortium name="The Broad Institute Genomics Platform"/>
            <consortium name="The Broad Institute Genome Sequencing Center for Infectious Disease"/>
            <person name="Wu L."/>
            <person name="Ma J."/>
        </authorList>
    </citation>
    <scope>NUCLEOTIDE SEQUENCE [LARGE SCALE GENOMIC DNA]</scope>
    <source>
        <strain evidence="4">KCTC 42964</strain>
    </source>
</reference>
<dbReference type="PANTHER" id="PTHR36573:SF1">
    <property type="entry name" value="INTERMEMBRANE PHOSPHOLIPID TRANSPORT SYSTEM BINDING PROTEIN MLAC"/>
    <property type="match status" value="1"/>
</dbReference>
<dbReference type="PROSITE" id="PS51318">
    <property type="entry name" value="TAT"/>
    <property type="match status" value="1"/>
</dbReference>
<keyword evidence="4" id="KW-1185">Reference proteome</keyword>
<evidence type="ECO:0000313" key="3">
    <source>
        <dbReference type="EMBL" id="MFC3227078.1"/>
    </source>
</evidence>
<dbReference type="InterPro" id="IPR006311">
    <property type="entry name" value="TAT_signal"/>
</dbReference>
<gene>
    <name evidence="3" type="ORF">ACFOGJ_07550</name>
</gene>
<organism evidence="3 4">
    <name type="scientific">Marinibaculum pumilum</name>
    <dbReference type="NCBI Taxonomy" id="1766165"/>
    <lineage>
        <taxon>Bacteria</taxon>
        <taxon>Pseudomonadati</taxon>
        <taxon>Pseudomonadota</taxon>
        <taxon>Alphaproteobacteria</taxon>
        <taxon>Rhodospirillales</taxon>
        <taxon>Rhodospirillaceae</taxon>
        <taxon>Marinibaculum</taxon>
    </lineage>
</organism>
<dbReference type="PANTHER" id="PTHR36573">
    <property type="entry name" value="INTERMEMBRANE PHOSPHOLIPID TRANSPORT SYSTEM BINDING PROTEIN MLAC"/>
    <property type="match status" value="1"/>
</dbReference>
<feature type="transmembrane region" description="Helical" evidence="2">
    <location>
        <begin position="24"/>
        <end position="45"/>
    </location>
</feature>
<keyword evidence="2" id="KW-0812">Transmembrane</keyword>
<dbReference type="InterPro" id="IPR042245">
    <property type="entry name" value="Tgt2/MlaC_sf"/>
</dbReference>
<dbReference type="EMBL" id="JBHRTR010000019">
    <property type="protein sequence ID" value="MFC3227078.1"/>
    <property type="molecule type" value="Genomic_DNA"/>
</dbReference>
<keyword evidence="2" id="KW-0472">Membrane</keyword>
<keyword evidence="2" id="KW-1133">Transmembrane helix</keyword>
<dbReference type="Pfam" id="PF05494">
    <property type="entry name" value="MlaC"/>
    <property type="match status" value="1"/>
</dbReference>
<dbReference type="InterPro" id="IPR008869">
    <property type="entry name" value="MlaC/ttg2D"/>
</dbReference>
<dbReference type="Proteomes" id="UP001595528">
    <property type="component" value="Unassembled WGS sequence"/>
</dbReference>
<evidence type="ECO:0000256" key="2">
    <source>
        <dbReference type="SAM" id="Phobius"/>
    </source>
</evidence>
<dbReference type="RefSeq" id="WP_379899239.1">
    <property type="nucleotide sequence ID" value="NZ_JBHRTR010000019.1"/>
</dbReference>
<dbReference type="Gene3D" id="3.10.450.710">
    <property type="entry name" value="Tgt2/MlaC"/>
    <property type="match status" value="1"/>
</dbReference>
<sequence>MTSPANAATDQPEAAPRSPRRRRVLSGAALAGLAALTLLIGGGALQPARADDTAAAQAFIEKLGDEAIGFLSDKSLTPEQRATKFAALFQDKFAVESIARFVAGAAWRAAPEAEQKEYVDLFTNFVVNTYAQRLSSYSGEKLKVGAARAIDDSVVVNSEIVQQNGPPTKVDWRLRSTSDGFKILDVIIEGISMAITQRSDFAADARNGLNGLIAALKRNRFSQ</sequence>
<evidence type="ECO:0000313" key="4">
    <source>
        <dbReference type="Proteomes" id="UP001595528"/>
    </source>
</evidence>
<feature type="region of interest" description="Disordered" evidence="1">
    <location>
        <begin position="1"/>
        <end position="21"/>
    </location>
</feature>
<proteinExistence type="predicted"/>
<name>A0ABV7KXF7_9PROT</name>
<protein>
    <submittedName>
        <fullName evidence="3">Phospholipid-binding protein MlaC</fullName>
    </submittedName>
</protein>